<proteinExistence type="predicted"/>
<dbReference type="InterPro" id="IPR011706">
    <property type="entry name" value="Cu-oxidase_C"/>
</dbReference>
<dbReference type="Gene3D" id="2.60.40.420">
    <property type="entry name" value="Cupredoxins - blue copper proteins"/>
    <property type="match status" value="3"/>
</dbReference>
<dbReference type="CDD" id="cd13853">
    <property type="entry name" value="CuRO_1_Tth-MCO_like"/>
    <property type="match status" value="1"/>
</dbReference>
<dbReference type="InterPro" id="IPR011707">
    <property type="entry name" value="Cu-oxidase-like_N"/>
</dbReference>
<accession>A0A418WBD9</accession>
<evidence type="ECO:0000313" key="5">
    <source>
        <dbReference type="Proteomes" id="UP000284605"/>
    </source>
</evidence>
<dbReference type="PANTHER" id="PTHR11709:SF518">
    <property type="entry name" value="MULTICOPPER OXIDASE"/>
    <property type="match status" value="1"/>
</dbReference>
<feature type="chain" id="PRO_5019277560" evidence="1">
    <location>
        <begin position="28"/>
        <end position="580"/>
    </location>
</feature>
<keyword evidence="5" id="KW-1185">Reference proteome</keyword>
<evidence type="ECO:0000259" key="2">
    <source>
        <dbReference type="Pfam" id="PF07731"/>
    </source>
</evidence>
<reference evidence="4 5" key="1">
    <citation type="submission" date="2018-09" db="EMBL/GenBank/DDBJ databases">
        <authorList>
            <person name="Zhu H."/>
        </authorList>
    </citation>
    <scope>NUCLEOTIDE SEQUENCE [LARGE SCALE GENOMIC DNA]</scope>
    <source>
        <strain evidence="4 5">K1W22B-8</strain>
    </source>
</reference>
<dbReference type="Proteomes" id="UP000284605">
    <property type="component" value="Unassembled WGS sequence"/>
</dbReference>
<dbReference type="PROSITE" id="PS51257">
    <property type="entry name" value="PROKAR_LIPOPROTEIN"/>
    <property type="match status" value="1"/>
</dbReference>
<name>A0A418WBD9_9PROT</name>
<dbReference type="GO" id="GO:0005507">
    <property type="term" value="F:copper ion binding"/>
    <property type="evidence" value="ECO:0007669"/>
    <property type="project" value="InterPro"/>
</dbReference>
<dbReference type="InterPro" id="IPR008972">
    <property type="entry name" value="Cupredoxin"/>
</dbReference>
<dbReference type="Pfam" id="PF07731">
    <property type="entry name" value="Cu-oxidase_2"/>
    <property type="match status" value="1"/>
</dbReference>
<dbReference type="PANTHER" id="PTHR11709">
    <property type="entry name" value="MULTI-COPPER OXIDASE"/>
    <property type="match status" value="1"/>
</dbReference>
<dbReference type="GO" id="GO:0016491">
    <property type="term" value="F:oxidoreductase activity"/>
    <property type="evidence" value="ECO:0007669"/>
    <property type="project" value="InterPro"/>
</dbReference>
<sequence length="580" mass="61963">MMRVRSWWQASVMLAGFIGCLSRPGGAAELQNPPDMRRDADGRFELTARQGTYTITGGGAPIRVDTRSFAQTADGPLVGPTLRIRGGDTLKLHLRNELTYDPAQGDAFMSDTLPHGFDVLNVHYHGLHVTPVSPGDNVLLNVYPKDTTDEELAACKHEVHDDAEHRHVCFAGDYDYSFELPGDHTAGTYWYHPHKHGAVAMHLASGLAGALIIEDPAHGLDSLAAVKAAAEKVVVINEIMYRDPGTTGGVNVVDCLGVYGFMSACRYDPPLPPPPPDPPAANVKLSVNGQFNPTITLRTGEAQVWRVLNAAVGNVVPFCLVPMPGTAAPAPSLFVLGVDGIPVQRPASVDGAADLPIALKAPVYDLSGAAAASDAVTNEIGLLAPGQRLDLMVQGAAQPGYYVLLQPDPSAQQQPTMDQLCATPTQALIDGAAWDRQVVMYVDVVAPGTGDAYNKDVPTQAQLNALRRPTPLADAEDRPPAPTQGVVFGFSSQTFSPATNGASTVNGRPFNLQRTQRFLKLDQMDLWSVQSASDAHMFHIHINPFQVFQRGNVAFAFPVWRDTALVNCNSATSGCSFPAA</sequence>
<dbReference type="Pfam" id="PF07732">
    <property type="entry name" value="Cu-oxidase_3"/>
    <property type="match status" value="1"/>
</dbReference>
<comment type="caution">
    <text evidence="4">The sequence shown here is derived from an EMBL/GenBank/DDBJ whole genome shotgun (WGS) entry which is preliminary data.</text>
</comment>
<evidence type="ECO:0000259" key="3">
    <source>
        <dbReference type="Pfam" id="PF07732"/>
    </source>
</evidence>
<protein>
    <submittedName>
        <fullName evidence="4">Copper oxidase</fullName>
    </submittedName>
</protein>
<dbReference type="AlphaFoldDB" id="A0A418WBD9"/>
<keyword evidence="1" id="KW-0732">Signal</keyword>
<dbReference type="SUPFAM" id="SSF49503">
    <property type="entry name" value="Cupredoxins"/>
    <property type="match status" value="3"/>
</dbReference>
<dbReference type="EMBL" id="QYUK01000011">
    <property type="protein sequence ID" value="RJF87357.1"/>
    <property type="molecule type" value="Genomic_DNA"/>
</dbReference>
<dbReference type="InterPro" id="IPR045087">
    <property type="entry name" value="Cu-oxidase_fam"/>
</dbReference>
<feature type="signal peptide" evidence="1">
    <location>
        <begin position="1"/>
        <end position="27"/>
    </location>
</feature>
<feature type="domain" description="Plastocyanin-like" evidence="3">
    <location>
        <begin position="173"/>
        <end position="217"/>
    </location>
</feature>
<feature type="domain" description="Plastocyanin-like" evidence="2">
    <location>
        <begin position="490"/>
        <end position="570"/>
    </location>
</feature>
<evidence type="ECO:0000313" key="4">
    <source>
        <dbReference type="EMBL" id="RJF87357.1"/>
    </source>
</evidence>
<gene>
    <name evidence="4" type="ORF">D3874_10240</name>
</gene>
<organism evidence="4 5">
    <name type="scientific">Oleomonas cavernae</name>
    <dbReference type="NCBI Taxonomy" id="2320859"/>
    <lineage>
        <taxon>Bacteria</taxon>
        <taxon>Pseudomonadati</taxon>
        <taxon>Pseudomonadota</taxon>
        <taxon>Alphaproteobacteria</taxon>
        <taxon>Acetobacterales</taxon>
        <taxon>Acetobacteraceae</taxon>
        <taxon>Oleomonas</taxon>
    </lineage>
</organism>
<dbReference type="RefSeq" id="WP_119777999.1">
    <property type="nucleotide sequence ID" value="NZ_QYUK01000011.1"/>
</dbReference>
<evidence type="ECO:0000256" key="1">
    <source>
        <dbReference type="SAM" id="SignalP"/>
    </source>
</evidence>
<dbReference type="OrthoDB" id="9757546at2"/>